<proteinExistence type="predicted"/>
<evidence type="ECO:0000256" key="1">
    <source>
        <dbReference type="SAM" id="MobiDB-lite"/>
    </source>
</evidence>
<protein>
    <submittedName>
        <fullName evidence="2">Uncharacterized protein</fullName>
    </submittedName>
</protein>
<keyword evidence="3" id="KW-1185">Reference proteome</keyword>
<dbReference type="AlphaFoldDB" id="A0A512AK00"/>
<dbReference type="Pfam" id="PF11739">
    <property type="entry name" value="YdbH-like"/>
    <property type="match status" value="1"/>
</dbReference>
<sequence>MPDETEPLNESPDGPPAALRSGKRRKIALVSAGAFAALAVGLWSAREQIAANLIDRQLAQLGLPGRYRIEGIGADQQVLTNIVIGDPAHPDLTIARVEVRMAYGLLGPRIGQVLLDKPRLYGAYRQGHLSFGALDKLILSNAPSGTAPGLPDLDLRIIDGRALLETDFGRLAAKADGAGNLSGGFKGTLAAIMPGVTAAGCNGDRLSAFGAISVSGGKPRFAGPLRLAGFTCGKDLSAGPSVLALDATGDKDLGGATIKGKLDAGALAAPGLAAGHVMLGGELAFKLGELRGHVLSEAKGLRTAGLTAGTLGVDGDLDMKSGGQNLVFRGAVSGLDLARGAATERALAGAQASAEGTLAAPLLARIRSALAREERGSKLAGDIALRHEGARWSLVAPSAALRGGSGAALLSVSRLQVASEPDKLPTLTGNFVMAGADLPPITGRMEPGAGGRPALKLRMAEYRSGTDMLALPLLEVTQGPGGSLTFSGTALASGAIPSGAVRGLVLPIAGTISPRGDLALWQRCMTPSFTSLQLGAVTLDKRQLTVCPAGGRAIVQSGPRGVSAALGINALALSGRLGETPLVLNTGPVGLAWPGTLTVRGADIVLGPADTATRLKLANLVAQLGKDFSGTFDGVDAKLAAVPIDITGAAGDWRFAGGVLTLSGVRFAASDRFQPARFKTLAGEGAVLTLKDNRIVAEALLREPDSRREVLRVAVRHDLATARGHADLMVDALVFDEGKIVPGKVGGLQLRDLAPQFRGVIADADGTVRGKGVVDWTADKVTSSGSFGTDKFDFSAAFGPVKGLSGTLVFTDLIGMVTAPHQILHVASANPGIEVTDGVVDMELQPDQVVRINSGIWPFLGGTLRLAPGELRTTVNEPRRFRIEMDGIDASKFLERMELANLSATGVFDGHLPLEFDANGGRITGGELVSRPPGGTVSYVGALSYKDLSAMANFAFDALKSLDYSKMTIGMDGNLAGDVVTRVEFTGIKQGKAAKQNFITRQVARVPIRFNVNIHAPFYSLISSMNPQPPPGAFKGMPPGTFQPPASGVQPPASSPKP</sequence>
<reference evidence="2 3" key="1">
    <citation type="submission" date="2019-07" db="EMBL/GenBank/DDBJ databases">
        <title>Whole genome shotgun sequence of Novosphingobium sediminis NBRC 106119.</title>
        <authorList>
            <person name="Hosoyama A."/>
            <person name="Uohara A."/>
            <person name="Ohji S."/>
            <person name="Ichikawa N."/>
        </authorList>
    </citation>
    <scope>NUCLEOTIDE SEQUENCE [LARGE SCALE GENOMIC DNA]</scope>
    <source>
        <strain evidence="2 3">NBRC 106119</strain>
    </source>
</reference>
<evidence type="ECO:0000313" key="3">
    <source>
        <dbReference type="Proteomes" id="UP000321464"/>
    </source>
</evidence>
<gene>
    <name evidence="2" type="ORF">NSE01_18570</name>
</gene>
<feature type="region of interest" description="Disordered" evidence="1">
    <location>
        <begin position="1029"/>
        <end position="1058"/>
    </location>
</feature>
<accession>A0A512AK00</accession>
<organism evidence="2 3">
    <name type="scientific">Novosphingobium sediminis</name>
    <dbReference type="NCBI Taxonomy" id="707214"/>
    <lineage>
        <taxon>Bacteria</taxon>
        <taxon>Pseudomonadati</taxon>
        <taxon>Pseudomonadota</taxon>
        <taxon>Alphaproteobacteria</taxon>
        <taxon>Sphingomonadales</taxon>
        <taxon>Sphingomonadaceae</taxon>
        <taxon>Novosphingobium</taxon>
    </lineage>
</organism>
<dbReference type="InterPro" id="IPR021730">
    <property type="entry name" value="YdbH"/>
</dbReference>
<name>A0A512AK00_9SPHN</name>
<dbReference type="OrthoDB" id="7597031at2"/>
<dbReference type="EMBL" id="BJYR01000012">
    <property type="protein sequence ID" value="GEO00025.1"/>
    <property type="molecule type" value="Genomic_DNA"/>
</dbReference>
<dbReference type="Proteomes" id="UP000321464">
    <property type="component" value="Unassembled WGS sequence"/>
</dbReference>
<dbReference type="RefSeq" id="WP_147159339.1">
    <property type="nucleotide sequence ID" value="NZ_BJYR01000012.1"/>
</dbReference>
<evidence type="ECO:0000313" key="2">
    <source>
        <dbReference type="EMBL" id="GEO00025.1"/>
    </source>
</evidence>
<comment type="caution">
    <text evidence="2">The sequence shown here is derived from an EMBL/GenBank/DDBJ whole genome shotgun (WGS) entry which is preliminary data.</text>
</comment>